<evidence type="ECO:0000256" key="1">
    <source>
        <dbReference type="ARBA" id="ARBA00007806"/>
    </source>
</evidence>
<dbReference type="Pfam" id="PF13802">
    <property type="entry name" value="Gal_mutarotas_2"/>
    <property type="match status" value="1"/>
</dbReference>
<dbReference type="Pfam" id="PF21365">
    <property type="entry name" value="Glyco_hydro_31_3rd"/>
    <property type="match status" value="1"/>
</dbReference>
<dbReference type="InterPro" id="IPR013780">
    <property type="entry name" value="Glyco_hydro_b"/>
</dbReference>
<evidence type="ECO:0000256" key="3">
    <source>
        <dbReference type="ARBA" id="ARBA00041343"/>
    </source>
</evidence>
<dbReference type="OrthoDB" id="1334205at2759"/>
<feature type="domain" description="Glycosyl hydrolase family 31 C-terminal" evidence="8">
    <location>
        <begin position="685"/>
        <end position="773"/>
    </location>
</feature>
<dbReference type="GO" id="GO:0090599">
    <property type="term" value="F:alpha-glucosidase activity"/>
    <property type="evidence" value="ECO:0007669"/>
    <property type="project" value="UniProtKB-ARBA"/>
</dbReference>
<reference evidence="9" key="1">
    <citation type="submission" date="2014-01" db="EMBL/GenBank/DDBJ databases">
        <authorList>
            <person name="Aslett M."/>
        </authorList>
    </citation>
    <scope>NUCLEOTIDE SEQUENCE</scope>
</reference>
<name>A0A077Z0Q6_TRITR</name>
<keyword evidence="2" id="KW-0325">Glycoprotein</keyword>
<evidence type="ECO:0000259" key="6">
    <source>
        <dbReference type="Pfam" id="PF01055"/>
    </source>
</evidence>
<dbReference type="Pfam" id="PF01055">
    <property type="entry name" value="Glyco_hydro_31_2nd"/>
    <property type="match status" value="1"/>
</dbReference>
<dbReference type="InterPro" id="IPR011013">
    <property type="entry name" value="Gal_mutarotase_sf_dom"/>
</dbReference>
<dbReference type="GO" id="GO:0030246">
    <property type="term" value="F:carbohydrate binding"/>
    <property type="evidence" value="ECO:0007669"/>
    <property type="project" value="InterPro"/>
</dbReference>
<dbReference type="PANTHER" id="PTHR22762">
    <property type="entry name" value="ALPHA-GLUCOSIDASE"/>
    <property type="match status" value="1"/>
</dbReference>
<evidence type="ECO:0000313" key="10">
    <source>
        <dbReference type="Proteomes" id="UP000030665"/>
    </source>
</evidence>
<protein>
    <recommendedName>
        <fullName evidence="3">Maltase</fullName>
    </recommendedName>
</protein>
<proteinExistence type="inferred from homology"/>
<evidence type="ECO:0000256" key="5">
    <source>
        <dbReference type="SAM" id="SignalP"/>
    </source>
</evidence>
<dbReference type="PANTHER" id="PTHR22762:SF133">
    <property type="entry name" value="P-TYPE DOMAIN-CONTAINING PROTEIN"/>
    <property type="match status" value="1"/>
</dbReference>
<dbReference type="SUPFAM" id="SSF51445">
    <property type="entry name" value="(Trans)glycosidases"/>
    <property type="match status" value="1"/>
</dbReference>
<evidence type="ECO:0000259" key="7">
    <source>
        <dbReference type="Pfam" id="PF13802"/>
    </source>
</evidence>
<keyword evidence="4" id="KW-0326">Glycosidase</keyword>
<feature type="domain" description="Glycoside hydrolase family 31 N-terminal" evidence="7">
    <location>
        <begin position="101"/>
        <end position="258"/>
    </location>
</feature>
<comment type="similarity">
    <text evidence="1 4">Belongs to the glycosyl hydrolase 31 family.</text>
</comment>
<gene>
    <name evidence="9" type="ORF">TTRE_0000155701</name>
</gene>
<reference evidence="9" key="2">
    <citation type="submission" date="2014-03" db="EMBL/GenBank/DDBJ databases">
        <title>The whipworm genome and dual-species transcriptomics of an intimate host-pathogen interaction.</title>
        <authorList>
            <person name="Foth B.J."/>
            <person name="Tsai I.J."/>
            <person name="Reid A.J."/>
            <person name="Bancroft A.J."/>
            <person name="Nichol S."/>
            <person name="Tracey A."/>
            <person name="Holroyd N."/>
            <person name="Cotton J.A."/>
            <person name="Stanley E.J."/>
            <person name="Zarowiecki M."/>
            <person name="Liu J.Z."/>
            <person name="Huckvale T."/>
            <person name="Cooper P.J."/>
            <person name="Grencis R.K."/>
            <person name="Berriman M."/>
        </authorList>
    </citation>
    <scope>NUCLEOTIDE SEQUENCE [LARGE SCALE GENOMIC DNA]</scope>
</reference>
<feature type="signal peptide" evidence="5">
    <location>
        <begin position="1"/>
        <end position="19"/>
    </location>
</feature>
<dbReference type="InterPro" id="IPR025887">
    <property type="entry name" value="Glyco_hydro_31_N_dom"/>
</dbReference>
<keyword evidence="4" id="KW-0378">Hydrolase</keyword>
<dbReference type="AlphaFoldDB" id="A0A077Z0Q6"/>
<feature type="chain" id="PRO_5001728288" description="Maltase" evidence="5">
    <location>
        <begin position="20"/>
        <end position="915"/>
    </location>
</feature>
<dbReference type="InterPro" id="IPR048395">
    <property type="entry name" value="Glyco_hydro_31_C"/>
</dbReference>
<dbReference type="InterPro" id="IPR000322">
    <property type="entry name" value="Glyco_hydro_31_TIM"/>
</dbReference>
<dbReference type="CDD" id="cd14752">
    <property type="entry name" value="GH31_N"/>
    <property type="match status" value="1"/>
</dbReference>
<dbReference type="SUPFAM" id="SSF74650">
    <property type="entry name" value="Galactose mutarotase-like"/>
    <property type="match status" value="1"/>
</dbReference>
<sequence>MFLVIVLIVLGVSIGPESAQPEHPIIITDCAPDNDNIDAFSCQQRQCAWLSEAPDGAPKCQIPQDHKGYSVEAKLTATTGTLKYEGAPFYGPVVSPIAYDIHPVEANIFRFTISDAEHQRYRVPDFLVPVSVTSREDVTETNCCRIQLCTSPFGVRIWRKSTNKTMFDSCHTSDLYVSDQFLQTSTRLPSSYIYGFGEHTAHNFKRDINWRRWPMWARDEALYNHSYNLYGVQPFYLCVEDEFGNSHGVLLMNSNAMEVWLQPTPAITWRTLGGILDFFIFAGPTPQAVAEQLTSIIGRPALPPYWSLGFHLSRWGYDGTKQMEELVDRMEQNRVPLDVQWGDIDIMKHKYSFTYDSCSSYWTDLPDMVKRLKEKGIHFVPIVDPCIRNISAFENHRTSNGLCERIPYDPYVDGLDKDIFVKEKPDSSQPFLGIAWPGQCFYPDFTHPNATAYWYDQIMKYSKDIKFDGLWIAMNEPSHFNHADNYTSSEAAKCANDTWNYPKYIPKVADYETVGLFGKTMCMEAQFSGGSNYNFHSLYGHSMSKLTYEVMKQLNPKRRPFIVTRSNFVGTGSYAFHWLGDNEATWEQLKWSIVGIMEYNMFGIPMVGADICGFAGNTTEALCRRWTQLGAFYPLSRSHNSANAVPQEPVAFGEDFARMASEIIRERYRLLPYLYTLFYWSHINGTPVIRPLLMEFPADANTWNLDDQFLWGSCIMVSPVIEEGAISRDVYYPKARWFSYFNRTEHINLSGKRSLVTCDQNTILLDIRGGCIVPMQTPALSTARSRENPMQLLVALSESMAAAGSLFLDDGQTDLLSDSAYSLFTVNLTSSEQNECVRFSLRAAALHNSFNRSCFFDQIIVMGLPDRPANVLLSGAAVRNMYDPSSKVMVIDNLDVRCNKLADSQIEWRVCSGAR</sequence>
<evidence type="ECO:0000256" key="2">
    <source>
        <dbReference type="ARBA" id="ARBA00023180"/>
    </source>
</evidence>
<keyword evidence="5" id="KW-0732">Signal</keyword>
<evidence type="ECO:0000259" key="8">
    <source>
        <dbReference type="Pfam" id="PF21365"/>
    </source>
</evidence>
<dbReference type="STRING" id="36087.A0A077Z0Q6"/>
<dbReference type="EMBL" id="HG805847">
    <property type="protein sequence ID" value="CDW53293.1"/>
    <property type="molecule type" value="Genomic_DNA"/>
</dbReference>
<dbReference type="CDD" id="cd06602">
    <property type="entry name" value="GH31_MGAM_SI_GAA"/>
    <property type="match status" value="1"/>
</dbReference>
<feature type="domain" description="Glycoside hydrolase family 31 TIM barrel" evidence="6">
    <location>
        <begin position="300"/>
        <end position="677"/>
    </location>
</feature>
<organism evidence="9 10">
    <name type="scientific">Trichuris trichiura</name>
    <name type="common">Whipworm</name>
    <name type="synonym">Trichocephalus trichiurus</name>
    <dbReference type="NCBI Taxonomy" id="36087"/>
    <lineage>
        <taxon>Eukaryota</taxon>
        <taxon>Metazoa</taxon>
        <taxon>Ecdysozoa</taxon>
        <taxon>Nematoda</taxon>
        <taxon>Enoplea</taxon>
        <taxon>Dorylaimia</taxon>
        <taxon>Trichinellida</taxon>
        <taxon>Trichuridae</taxon>
        <taxon>Trichuris</taxon>
    </lineage>
</organism>
<dbReference type="Gene3D" id="2.60.40.1760">
    <property type="entry name" value="glycosyl hydrolase (family 31)"/>
    <property type="match status" value="1"/>
</dbReference>
<keyword evidence="10" id="KW-1185">Reference proteome</keyword>
<dbReference type="GO" id="GO:0005975">
    <property type="term" value="P:carbohydrate metabolic process"/>
    <property type="evidence" value="ECO:0007669"/>
    <property type="project" value="InterPro"/>
</dbReference>
<evidence type="ECO:0000256" key="4">
    <source>
        <dbReference type="RuleBase" id="RU361185"/>
    </source>
</evidence>
<dbReference type="Proteomes" id="UP000030665">
    <property type="component" value="Unassembled WGS sequence"/>
</dbReference>
<dbReference type="InterPro" id="IPR017853">
    <property type="entry name" value="GH"/>
</dbReference>
<dbReference type="Gene3D" id="2.60.40.1180">
    <property type="entry name" value="Golgi alpha-mannosidase II"/>
    <property type="match status" value="2"/>
</dbReference>
<dbReference type="Gene3D" id="3.20.20.80">
    <property type="entry name" value="Glycosidases"/>
    <property type="match status" value="1"/>
</dbReference>
<accession>A0A077Z0Q6</accession>
<dbReference type="SUPFAM" id="SSF51011">
    <property type="entry name" value="Glycosyl hydrolase domain"/>
    <property type="match status" value="1"/>
</dbReference>
<evidence type="ECO:0000313" key="9">
    <source>
        <dbReference type="EMBL" id="CDW53293.1"/>
    </source>
</evidence>